<evidence type="ECO:0000256" key="2">
    <source>
        <dbReference type="ARBA" id="ARBA00022578"/>
    </source>
</evidence>
<dbReference type="GO" id="GO:0003677">
    <property type="term" value="F:DNA binding"/>
    <property type="evidence" value="ECO:0007669"/>
    <property type="project" value="UniProtKB-KW"/>
</dbReference>
<dbReference type="SUPFAM" id="SSF53098">
    <property type="entry name" value="Ribonuclease H-like"/>
    <property type="match status" value="1"/>
</dbReference>
<comment type="similarity">
    <text evidence="1">Belongs to the transposase 11 family.</text>
</comment>
<organism evidence="6 7">
    <name type="scientific">Klebsiella oxytoca</name>
    <dbReference type="NCBI Taxonomy" id="571"/>
    <lineage>
        <taxon>Bacteria</taxon>
        <taxon>Pseudomonadati</taxon>
        <taxon>Pseudomonadota</taxon>
        <taxon>Gammaproteobacteria</taxon>
        <taxon>Enterobacterales</taxon>
        <taxon>Enterobacteriaceae</taxon>
        <taxon>Klebsiella/Raoultella group</taxon>
        <taxon>Klebsiella</taxon>
    </lineage>
</organism>
<dbReference type="AlphaFoldDB" id="A0AAN5LEE8"/>
<accession>A0AAN5LEE8</accession>
<dbReference type="Pfam" id="PF01609">
    <property type="entry name" value="DDE_Tnp_1"/>
    <property type="match status" value="1"/>
</dbReference>
<sequence>MMKVAPTVNLTSDDWTKITMLLPEGWQEQARECGALKFGRQFSSPEILLRVLLIYFCDGCSMRETTARAAASGLVNISDVALLKRIDKCGEWFPWMTERLVKQTSDIYDIPTTISHRRLLAVDGCLVKEPGSPSPDWRLHYAMDIRTLNCDQSLITSVSAGETLTRFSVQEGDIVIADRGFTHRPGIKHILDQGGDVVARMNLRALPLVTAEGKKFEQLNHLRTLAPGEYGEWSAQMVAEGEQYVVRVCAYRKTEEQCIESERKYLLHISKKQRKQVPEVQEITGYVVVVTTLRELSAEDILGLYRQRWQIELAFKRMKSLIGLGYLKKKNPAGVQAWLQGKLFVACLLERLLAISGHFSPEKTG</sequence>
<keyword evidence="2" id="KW-0815">Transposition</keyword>
<dbReference type="PANTHER" id="PTHR33258:SF1">
    <property type="entry name" value="TRANSPOSASE INSL FOR INSERTION SEQUENCE ELEMENT IS186A-RELATED"/>
    <property type="match status" value="1"/>
</dbReference>
<reference evidence="6" key="1">
    <citation type="journal article" date="2018" name="Genome Biol.">
        <title>SKESA: strategic k-mer extension for scrupulous assemblies.</title>
        <authorList>
            <person name="Souvorov A."/>
            <person name="Agarwala R."/>
            <person name="Lipman D.J."/>
        </authorList>
    </citation>
    <scope>NUCLEOTIDE SEQUENCE</scope>
    <source>
        <strain evidence="6">R404</strain>
    </source>
</reference>
<evidence type="ECO:0000259" key="5">
    <source>
        <dbReference type="Pfam" id="PF01609"/>
    </source>
</evidence>
<dbReference type="GO" id="GO:0004803">
    <property type="term" value="F:transposase activity"/>
    <property type="evidence" value="ECO:0007669"/>
    <property type="project" value="InterPro"/>
</dbReference>
<feature type="domain" description="Transposase IS4-like" evidence="5">
    <location>
        <begin position="166"/>
        <end position="348"/>
    </location>
</feature>
<comment type="caution">
    <text evidence="6">The sequence shown here is derived from an EMBL/GenBank/DDBJ whole genome shotgun (WGS) entry which is preliminary data.</text>
</comment>
<keyword evidence="3" id="KW-0238">DNA-binding</keyword>
<proteinExistence type="inferred from homology"/>
<dbReference type="InterPro" id="IPR047952">
    <property type="entry name" value="Transpos_IS4"/>
</dbReference>
<keyword evidence="4" id="KW-0233">DNA recombination</keyword>
<evidence type="ECO:0000256" key="3">
    <source>
        <dbReference type="ARBA" id="ARBA00023125"/>
    </source>
</evidence>
<dbReference type="InterPro" id="IPR012337">
    <property type="entry name" value="RNaseH-like_sf"/>
</dbReference>
<gene>
    <name evidence="6" type="ORF">I8Y21_005799</name>
</gene>
<evidence type="ECO:0000256" key="1">
    <source>
        <dbReference type="ARBA" id="ARBA00010075"/>
    </source>
</evidence>
<evidence type="ECO:0000313" key="6">
    <source>
        <dbReference type="EMBL" id="HAT1684974.1"/>
    </source>
</evidence>
<name>A0AAN5LEE8_KLEOX</name>
<protein>
    <submittedName>
        <fullName evidence="6">IS4 family transposase</fullName>
    </submittedName>
</protein>
<dbReference type="GO" id="GO:0006313">
    <property type="term" value="P:DNA transposition"/>
    <property type="evidence" value="ECO:0007669"/>
    <property type="project" value="InterPro"/>
</dbReference>
<dbReference type="Proteomes" id="UP000856143">
    <property type="component" value="Unassembled WGS sequence"/>
</dbReference>
<dbReference type="PANTHER" id="PTHR33258">
    <property type="entry name" value="TRANSPOSASE INSL FOR INSERTION SEQUENCE ELEMENT IS186A-RELATED"/>
    <property type="match status" value="1"/>
</dbReference>
<dbReference type="InterPro" id="IPR002559">
    <property type="entry name" value="Transposase_11"/>
</dbReference>
<evidence type="ECO:0000313" key="7">
    <source>
        <dbReference type="Proteomes" id="UP000856143"/>
    </source>
</evidence>
<evidence type="ECO:0000256" key="4">
    <source>
        <dbReference type="ARBA" id="ARBA00023172"/>
    </source>
</evidence>
<dbReference type="EMBL" id="DACSEO010000136">
    <property type="protein sequence ID" value="HAT1684974.1"/>
    <property type="molecule type" value="Genomic_DNA"/>
</dbReference>
<dbReference type="NCBIfam" id="NF033592">
    <property type="entry name" value="transpos_IS4_1"/>
    <property type="match status" value="1"/>
</dbReference>
<reference evidence="6" key="2">
    <citation type="submission" date="2020-11" db="EMBL/GenBank/DDBJ databases">
        <authorList>
            <consortium name="NCBI Pathogen Detection Project"/>
        </authorList>
    </citation>
    <scope>NUCLEOTIDE SEQUENCE</scope>
    <source>
        <strain evidence="6">R404</strain>
    </source>
</reference>